<dbReference type="OrthoDB" id="3731485at2"/>
<accession>A0A543NJC9</accession>
<organism evidence="1 2">
    <name type="scientific">Haloactinospora alba</name>
    <dbReference type="NCBI Taxonomy" id="405555"/>
    <lineage>
        <taxon>Bacteria</taxon>
        <taxon>Bacillati</taxon>
        <taxon>Actinomycetota</taxon>
        <taxon>Actinomycetes</taxon>
        <taxon>Streptosporangiales</taxon>
        <taxon>Nocardiopsidaceae</taxon>
        <taxon>Haloactinospora</taxon>
    </lineage>
</organism>
<reference evidence="1 2" key="1">
    <citation type="submission" date="2019-06" db="EMBL/GenBank/DDBJ databases">
        <title>Sequencing the genomes of 1000 actinobacteria strains.</title>
        <authorList>
            <person name="Klenk H.-P."/>
        </authorList>
    </citation>
    <scope>NUCLEOTIDE SEQUENCE [LARGE SCALE GENOMIC DNA]</scope>
    <source>
        <strain evidence="1 2">DSM 45015</strain>
    </source>
</reference>
<dbReference type="Proteomes" id="UP000317422">
    <property type="component" value="Unassembled WGS sequence"/>
</dbReference>
<keyword evidence="2" id="KW-1185">Reference proteome</keyword>
<evidence type="ECO:0000313" key="2">
    <source>
        <dbReference type="Proteomes" id="UP000317422"/>
    </source>
</evidence>
<dbReference type="EMBL" id="VFQC01000001">
    <property type="protein sequence ID" value="TQN31973.1"/>
    <property type="molecule type" value="Genomic_DNA"/>
</dbReference>
<protein>
    <submittedName>
        <fullName evidence="1">Uncharacterized protein</fullName>
    </submittedName>
</protein>
<proteinExistence type="predicted"/>
<sequence length="87" mass="9194">MAQNDQGQSVLVTLAEREDADELAEELLEQGYEPCSVHRSMLAGEDDAADADWVIEVRTGPHGGPAAFEEPHLAALAADYGGVASLD</sequence>
<comment type="caution">
    <text evidence="1">The sequence shown here is derived from an EMBL/GenBank/DDBJ whole genome shotgun (WGS) entry which is preliminary data.</text>
</comment>
<dbReference type="AlphaFoldDB" id="A0A543NJC9"/>
<name>A0A543NJC9_9ACTN</name>
<evidence type="ECO:0000313" key="1">
    <source>
        <dbReference type="EMBL" id="TQN31973.1"/>
    </source>
</evidence>
<dbReference type="RefSeq" id="WP_141923544.1">
    <property type="nucleotide sequence ID" value="NZ_VFQC01000001.1"/>
</dbReference>
<gene>
    <name evidence="1" type="ORF">FHX37_1898</name>
</gene>